<dbReference type="SUPFAM" id="SSF52833">
    <property type="entry name" value="Thioredoxin-like"/>
    <property type="match status" value="1"/>
</dbReference>
<keyword evidence="2" id="KW-0808">Transferase</keyword>
<dbReference type="PROSITE" id="PS50404">
    <property type="entry name" value="GST_NTER"/>
    <property type="match status" value="1"/>
</dbReference>
<keyword evidence="3" id="KW-1185">Reference proteome</keyword>
<dbReference type="InterPro" id="IPR004045">
    <property type="entry name" value="Glutathione_S-Trfase_N"/>
</dbReference>
<dbReference type="Proteomes" id="UP000269544">
    <property type="component" value="Chromosome"/>
</dbReference>
<dbReference type="GO" id="GO:0004364">
    <property type="term" value="F:glutathione transferase activity"/>
    <property type="evidence" value="ECO:0007669"/>
    <property type="project" value="UniProtKB-EC"/>
</dbReference>
<evidence type="ECO:0000313" key="3">
    <source>
        <dbReference type="Proteomes" id="UP000269544"/>
    </source>
</evidence>
<dbReference type="Pfam" id="PF02798">
    <property type="entry name" value="GST_N"/>
    <property type="match status" value="1"/>
</dbReference>
<evidence type="ECO:0000259" key="1">
    <source>
        <dbReference type="PROSITE" id="PS50404"/>
    </source>
</evidence>
<dbReference type="CDD" id="cd03057">
    <property type="entry name" value="GST_N_Beta"/>
    <property type="match status" value="1"/>
</dbReference>
<reference evidence="2 3" key="1">
    <citation type="submission" date="2018-12" db="EMBL/GenBank/DDBJ databases">
        <authorList>
            <consortium name="Pathogen Informatics"/>
        </authorList>
    </citation>
    <scope>NUCLEOTIDE SEQUENCE [LARGE SCALE GENOMIC DNA]</scope>
    <source>
        <strain evidence="2 3">NCTC13079</strain>
    </source>
</reference>
<dbReference type="AlphaFoldDB" id="A0A3S5BVS9"/>
<dbReference type="EMBL" id="LR134523">
    <property type="protein sequence ID" value="VEJ34597.1"/>
    <property type="molecule type" value="Genomic_DNA"/>
</dbReference>
<dbReference type="RefSeq" id="WP_232006486.1">
    <property type="nucleotide sequence ID" value="NZ_LR134523.1"/>
</dbReference>
<dbReference type="InterPro" id="IPR036249">
    <property type="entry name" value="Thioredoxin-like_sf"/>
</dbReference>
<feature type="domain" description="GST N-terminal" evidence="1">
    <location>
        <begin position="1"/>
        <end position="58"/>
    </location>
</feature>
<proteinExistence type="predicted"/>
<gene>
    <name evidence="2" type="primary">gstB</name>
    <name evidence="2" type="ORF">NCTC13079_00221</name>
</gene>
<dbReference type="KEGG" id="piv:NCTC13079_00221"/>
<dbReference type="Gene3D" id="3.40.30.10">
    <property type="entry name" value="Glutaredoxin"/>
    <property type="match status" value="1"/>
</dbReference>
<dbReference type="Gene3D" id="1.20.1050.10">
    <property type="match status" value="1"/>
</dbReference>
<protein>
    <submittedName>
        <fullName evidence="2">Glutathione S-transferase GST-6.0</fullName>
        <ecNumber evidence="2">2.5.1.18</ecNumber>
    </submittedName>
</protein>
<dbReference type="EC" id="2.5.1.18" evidence="2"/>
<organism evidence="2 3">
    <name type="scientific">Aedoeadaptatus ivorii</name>
    <dbReference type="NCBI Taxonomy" id="54006"/>
    <lineage>
        <taxon>Bacteria</taxon>
        <taxon>Bacillati</taxon>
        <taxon>Bacillota</taxon>
        <taxon>Tissierellia</taxon>
        <taxon>Tissierellales</taxon>
        <taxon>Peptoniphilaceae</taxon>
        <taxon>Aedoeadaptatus</taxon>
    </lineage>
</organism>
<name>A0A3S5BVS9_9FIRM</name>
<sequence length="77" mass="8539">MEWAGADYEVERVELGSDEYKKINPLGAVPALDSGDGNIKTQANAILQYIADMYPEADLGPDESPEDRFLFNERAAF</sequence>
<evidence type="ECO:0000313" key="2">
    <source>
        <dbReference type="EMBL" id="VEJ34597.1"/>
    </source>
</evidence>
<accession>A0A3S5BVS9</accession>